<feature type="transmembrane region" description="Helical" evidence="1">
    <location>
        <begin position="27"/>
        <end position="46"/>
    </location>
</feature>
<dbReference type="GO" id="GO:0016787">
    <property type="term" value="F:hydrolase activity"/>
    <property type="evidence" value="ECO:0007669"/>
    <property type="project" value="UniProtKB-KW"/>
</dbReference>
<evidence type="ECO:0000313" key="4">
    <source>
        <dbReference type="Proteomes" id="UP001255416"/>
    </source>
</evidence>
<proteinExistence type="predicted"/>
<keyword evidence="3" id="KW-0378">Hydrolase</keyword>
<feature type="transmembrane region" description="Helical" evidence="1">
    <location>
        <begin position="111"/>
        <end position="132"/>
    </location>
</feature>
<evidence type="ECO:0000313" key="3">
    <source>
        <dbReference type="EMBL" id="MDU9006912.1"/>
    </source>
</evidence>
<name>A0ABU3VL53_9RHOB</name>
<dbReference type="InterPro" id="IPR016047">
    <property type="entry name" value="M23ase_b-sheet_dom"/>
</dbReference>
<feature type="transmembrane region" description="Helical" evidence="1">
    <location>
        <begin position="58"/>
        <end position="76"/>
    </location>
</feature>
<dbReference type="InterPro" id="IPR050570">
    <property type="entry name" value="Cell_wall_metabolism_enzyme"/>
</dbReference>
<dbReference type="Proteomes" id="UP001255416">
    <property type="component" value="Unassembled WGS sequence"/>
</dbReference>
<dbReference type="Gene3D" id="2.70.70.10">
    <property type="entry name" value="Glucose Permease (Domain IIA)"/>
    <property type="match status" value="1"/>
</dbReference>
<organism evidence="3 4">
    <name type="scientific">Sedimentitalea todarodis</name>
    <dbReference type="NCBI Taxonomy" id="1631240"/>
    <lineage>
        <taxon>Bacteria</taxon>
        <taxon>Pseudomonadati</taxon>
        <taxon>Pseudomonadota</taxon>
        <taxon>Alphaproteobacteria</taxon>
        <taxon>Rhodobacterales</taxon>
        <taxon>Paracoccaceae</taxon>
        <taxon>Sedimentitalea</taxon>
    </lineage>
</organism>
<dbReference type="InterPro" id="IPR011055">
    <property type="entry name" value="Dup_hybrid_motif"/>
</dbReference>
<dbReference type="Pfam" id="PF01551">
    <property type="entry name" value="Peptidase_M23"/>
    <property type="match status" value="1"/>
</dbReference>
<sequence>MVDLVALHCIHRKKYFDPLLRFKMPSLLLLTQLVLPIMLLLWLLLAPLRSLTAFSLQAFSTAIVLATIALVAPWAMPPWWTPILYGAAFLLIVSGHALLRRRNPHRTKTQPNEILVLLPLIILAFFGSHQSWNAMVGHQLPQGEFVDVRSPFLRGHFIIENAGATRQVNGHLHAADPLDPLHDVAFGQSRAIDIIPINRFGFRSSSFWPSDPEEYYGFGYPVVAPCDGLILEVVDGRNDQDVPRQDITTPSGNKVVIQCSGFRIVLAHLKSGSVVVETGNAVVSGDIIGQVGNSGASTEPHLHIHAKRLSTFGSGSSFRPLWLLIDGQFLARNDRVQAH</sequence>
<keyword evidence="1" id="KW-1133">Transmembrane helix</keyword>
<evidence type="ECO:0000259" key="2">
    <source>
        <dbReference type="Pfam" id="PF01551"/>
    </source>
</evidence>
<dbReference type="PANTHER" id="PTHR21666:SF285">
    <property type="entry name" value="M23 FAMILY METALLOPEPTIDASE"/>
    <property type="match status" value="1"/>
</dbReference>
<gene>
    <name evidence="3" type="ORF">QO231_24065</name>
</gene>
<feature type="domain" description="M23ase beta-sheet core" evidence="2">
    <location>
        <begin position="219"/>
        <end position="307"/>
    </location>
</feature>
<dbReference type="CDD" id="cd12797">
    <property type="entry name" value="M23_peptidase"/>
    <property type="match status" value="1"/>
</dbReference>
<evidence type="ECO:0000256" key="1">
    <source>
        <dbReference type="SAM" id="Phobius"/>
    </source>
</evidence>
<reference evidence="4" key="1">
    <citation type="submission" date="2023-05" db="EMBL/GenBank/DDBJ databases">
        <title>Sedimentitalea sp. nov. JM2-8.</title>
        <authorList>
            <person name="Huang J."/>
        </authorList>
    </citation>
    <scope>NUCLEOTIDE SEQUENCE [LARGE SCALE GENOMIC DNA]</scope>
    <source>
        <strain evidence="4">KHS03</strain>
    </source>
</reference>
<keyword evidence="4" id="KW-1185">Reference proteome</keyword>
<keyword evidence="1" id="KW-0812">Transmembrane</keyword>
<keyword evidence="1" id="KW-0472">Membrane</keyword>
<dbReference type="SUPFAM" id="SSF51261">
    <property type="entry name" value="Duplicated hybrid motif"/>
    <property type="match status" value="1"/>
</dbReference>
<dbReference type="EMBL" id="JASMWN010000035">
    <property type="protein sequence ID" value="MDU9006912.1"/>
    <property type="molecule type" value="Genomic_DNA"/>
</dbReference>
<protein>
    <submittedName>
        <fullName evidence="3">M23 family metallopeptidase</fullName>
        <ecNumber evidence="3">3.4.-.-</ecNumber>
    </submittedName>
</protein>
<feature type="transmembrane region" description="Helical" evidence="1">
    <location>
        <begin position="82"/>
        <end position="99"/>
    </location>
</feature>
<accession>A0ABU3VL53</accession>
<dbReference type="RefSeq" id="WP_316782334.1">
    <property type="nucleotide sequence ID" value="NZ_JASMWN010000035.1"/>
</dbReference>
<dbReference type="EC" id="3.4.-.-" evidence="3"/>
<dbReference type="PANTHER" id="PTHR21666">
    <property type="entry name" value="PEPTIDASE-RELATED"/>
    <property type="match status" value="1"/>
</dbReference>
<comment type="caution">
    <text evidence="3">The sequence shown here is derived from an EMBL/GenBank/DDBJ whole genome shotgun (WGS) entry which is preliminary data.</text>
</comment>